<comment type="caution">
    <text evidence="1">The sequence shown here is derived from an EMBL/GenBank/DDBJ whole genome shotgun (WGS) entry which is preliminary data.</text>
</comment>
<feature type="non-terminal residue" evidence="1">
    <location>
        <position position="1"/>
    </location>
</feature>
<keyword evidence="2" id="KW-1185">Reference proteome</keyword>
<sequence length="58" mass="6975">VHNILLCFDTLLKFFYNIWNTILKKRKKKKKKVFKVPEEVINDRSKDCNMDIIHSPSP</sequence>
<dbReference type="Proteomes" id="UP001066276">
    <property type="component" value="Chromosome 12"/>
</dbReference>
<organism evidence="1 2">
    <name type="scientific">Pleurodeles waltl</name>
    <name type="common">Iberian ribbed newt</name>
    <dbReference type="NCBI Taxonomy" id="8319"/>
    <lineage>
        <taxon>Eukaryota</taxon>
        <taxon>Metazoa</taxon>
        <taxon>Chordata</taxon>
        <taxon>Craniata</taxon>
        <taxon>Vertebrata</taxon>
        <taxon>Euteleostomi</taxon>
        <taxon>Amphibia</taxon>
        <taxon>Batrachia</taxon>
        <taxon>Caudata</taxon>
        <taxon>Salamandroidea</taxon>
        <taxon>Salamandridae</taxon>
        <taxon>Pleurodelinae</taxon>
        <taxon>Pleurodeles</taxon>
    </lineage>
</organism>
<evidence type="ECO:0000313" key="1">
    <source>
        <dbReference type="EMBL" id="KAJ1081695.1"/>
    </source>
</evidence>
<protein>
    <submittedName>
        <fullName evidence="1">Uncharacterized protein</fullName>
    </submittedName>
</protein>
<dbReference type="AlphaFoldDB" id="A0AAV7L1T0"/>
<name>A0AAV7L1T0_PLEWA</name>
<accession>A0AAV7L1T0</accession>
<dbReference type="EMBL" id="JANPWB010000016">
    <property type="protein sequence ID" value="KAJ1081695.1"/>
    <property type="molecule type" value="Genomic_DNA"/>
</dbReference>
<gene>
    <name evidence="1" type="ORF">NDU88_001873</name>
</gene>
<feature type="non-terminal residue" evidence="1">
    <location>
        <position position="58"/>
    </location>
</feature>
<proteinExistence type="predicted"/>
<reference evidence="1" key="1">
    <citation type="journal article" date="2022" name="bioRxiv">
        <title>Sequencing and chromosome-scale assembly of the giantPleurodeles waltlgenome.</title>
        <authorList>
            <person name="Brown T."/>
            <person name="Elewa A."/>
            <person name="Iarovenko S."/>
            <person name="Subramanian E."/>
            <person name="Araus A.J."/>
            <person name="Petzold A."/>
            <person name="Susuki M."/>
            <person name="Suzuki K.-i.T."/>
            <person name="Hayashi T."/>
            <person name="Toyoda A."/>
            <person name="Oliveira C."/>
            <person name="Osipova E."/>
            <person name="Leigh N.D."/>
            <person name="Simon A."/>
            <person name="Yun M.H."/>
        </authorList>
    </citation>
    <scope>NUCLEOTIDE SEQUENCE</scope>
    <source>
        <strain evidence="1">20211129_DDA</strain>
        <tissue evidence="1">Liver</tissue>
    </source>
</reference>
<evidence type="ECO:0000313" key="2">
    <source>
        <dbReference type="Proteomes" id="UP001066276"/>
    </source>
</evidence>